<dbReference type="GO" id="GO:0003677">
    <property type="term" value="F:DNA binding"/>
    <property type="evidence" value="ECO:0007669"/>
    <property type="project" value="InterPro"/>
</dbReference>
<reference evidence="7 8" key="1">
    <citation type="submission" date="2016-10" db="EMBL/GenBank/DDBJ databases">
        <authorList>
            <person name="Varghese N."/>
            <person name="Submissions S."/>
        </authorList>
    </citation>
    <scope>NUCLEOTIDE SEQUENCE [LARGE SCALE GENOMIC DNA]</scope>
    <source>
        <strain evidence="7 8">LMG 18378</strain>
    </source>
</reference>
<proteinExistence type="inferred from homology"/>
<evidence type="ECO:0000259" key="5">
    <source>
        <dbReference type="Pfam" id="PF04542"/>
    </source>
</evidence>
<dbReference type="Pfam" id="PF04542">
    <property type="entry name" value="Sigma70_r2"/>
    <property type="match status" value="1"/>
</dbReference>
<accession>A0AAQ1HNT2</accession>
<keyword evidence="8" id="KW-1185">Reference proteome</keyword>
<comment type="caution">
    <text evidence="7">The sequence shown here is derived from an EMBL/GenBank/DDBJ whole genome shotgun (WGS) entry which is preliminary data.</text>
</comment>
<evidence type="ECO:0000259" key="6">
    <source>
        <dbReference type="Pfam" id="PF08281"/>
    </source>
</evidence>
<keyword evidence="4" id="KW-0804">Transcription</keyword>
<dbReference type="RefSeq" id="WP_074980881.1">
    <property type="nucleotide sequence ID" value="NZ_BGPP01000007.1"/>
</dbReference>
<dbReference type="GO" id="GO:0006352">
    <property type="term" value="P:DNA-templated transcription initiation"/>
    <property type="evidence" value="ECO:0007669"/>
    <property type="project" value="InterPro"/>
</dbReference>
<evidence type="ECO:0000256" key="2">
    <source>
        <dbReference type="ARBA" id="ARBA00023015"/>
    </source>
</evidence>
<evidence type="ECO:0000256" key="4">
    <source>
        <dbReference type="ARBA" id="ARBA00023163"/>
    </source>
</evidence>
<dbReference type="SUPFAM" id="SSF88659">
    <property type="entry name" value="Sigma3 and sigma4 domains of RNA polymerase sigma factors"/>
    <property type="match status" value="1"/>
</dbReference>
<dbReference type="Proteomes" id="UP000183385">
    <property type="component" value="Unassembled WGS sequence"/>
</dbReference>
<evidence type="ECO:0000256" key="1">
    <source>
        <dbReference type="ARBA" id="ARBA00010641"/>
    </source>
</evidence>
<keyword evidence="3" id="KW-0731">Sigma factor</keyword>
<dbReference type="EMBL" id="FOLS01000015">
    <property type="protein sequence ID" value="SFD04687.1"/>
    <property type="molecule type" value="Genomic_DNA"/>
</dbReference>
<comment type="similarity">
    <text evidence="1">Belongs to the sigma-70 factor family. ECF subfamily.</text>
</comment>
<dbReference type="InterPro" id="IPR036388">
    <property type="entry name" value="WH-like_DNA-bd_sf"/>
</dbReference>
<dbReference type="InterPro" id="IPR039425">
    <property type="entry name" value="RNA_pol_sigma-70-like"/>
</dbReference>
<protein>
    <submittedName>
        <fullName evidence="7">RNA polymerase sigma-70 factor, ECF subfamily</fullName>
    </submittedName>
</protein>
<keyword evidence="2" id="KW-0805">Transcription regulation</keyword>
<dbReference type="Gene3D" id="1.10.10.10">
    <property type="entry name" value="Winged helix-like DNA-binding domain superfamily/Winged helix DNA-binding domain"/>
    <property type="match status" value="1"/>
</dbReference>
<dbReference type="InterPro" id="IPR007627">
    <property type="entry name" value="RNA_pol_sigma70_r2"/>
</dbReference>
<dbReference type="NCBIfam" id="TIGR02937">
    <property type="entry name" value="sigma70-ECF"/>
    <property type="match status" value="1"/>
</dbReference>
<dbReference type="InterPro" id="IPR014284">
    <property type="entry name" value="RNA_pol_sigma-70_dom"/>
</dbReference>
<gene>
    <name evidence="7" type="ORF">SAMN05216577_11571</name>
</gene>
<dbReference type="InterPro" id="IPR013324">
    <property type="entry name" value="RNA_pol_sigma_r3/r4-like"/>
</dbReference>
<dbReference type="PANTHER" id="PTHR43133:SF63">
    <property type="entry name" value="RNA POLYMERASE SIGMA FACTOR FECI-RELATED"/>
    <property type="match status" value="1"/>
</dbReference>
<organism evidence="7 8">
    <name type="scientific">Pseudomonas citronellolis</name>
    <dbReference type="NCBI Taxonomy" id="53408"/>
    <lineage>
        <taxon>Bacteria</taxon>
        <taxon>Pseudomonadati</taxon>
        <taxon>Pseudomonadota</taxon>
        <taxon>Gammaproteobacteria</taxon>
        <taxon>Pseudomonadales</taxon>
        <taxon>Pseudomonadaceae</taxon>
        <taxon>Pseudomonas</taxon>
    </lineage>
</organism>
<name>A0AAQ1HNT2_9PSED</name>
<dbReference type="SUPFAM" id="SSF88946">
    <property type="entry name" value="Sigma2 domain of RNA polymerase sigma factors"/>
    <property type="match status" value="1"/>
</dbReference>
<dbReference type="NCBIfam" id="NF009179">
    <property type="entry name" value="PRK12527.1"/>
    <property type="match status" value="1"/>
</dbReference>
<feature type="domain" description="RNA polymerase sigma factor 70 region 4 type 2" evidence="6">
    <location>
        <begin position="97"/>
        <end position="149"/>
    </location>
</feature>
<evidence type="ECO:0000256" key="3">
    <source>
        <dbReference type="ARBA" id="ARBA00023082"/>
    </source>
</evidence>
<dbReference type="Gene3D" id="1.10.1740.10">
    <property type="match status" value="1"/>
</dbReference>
<evidence type="ECO:0000313" key="8">
    <source>
        <dbReference type="Proteomes" id="UP000183385"/>
    </source>
</evidence>
<dbReference type="InterPro" id="IPR013249">
    <property type="entry name" value="RNA_pol_sigma70_r4_t2"/>
</dbReference>
<sequence length="160" mass="18843">MIRYYQELTAFLSRTLGDRHAAADLTQETFLRLLDRKAEERIEQPRAFLFKTAVNLSIDLRRRARIRRNEDLEALDREGCLDERCPQTEAIQQQQLLMLRRALEQLPENCREAFLLRKVEGCSHAEIAERLGISRDMVEKHIVNAMRHCRQRLLQWGGQG</sequence>
<feature type="domain" description="RNA polymerase sigma-70 region 2" evidence="5">
    <location>
        <begin position="3"/>
        <end position="65"/>
    </location>
</feature>
<dbReference type="GO" id="GO:0016987">
    <property type="term" value="F:sigma factor activity"/>
    <property type="evidence" value="ECO:0007669"/>
    <property type="project" value="UniProtKB-KW"/>
</dbReference>
<dbReference type="AlphaFoldDB" id="A0AAQ1HNT2"/>
<dbReference type="PANTHER" id="PTHR43133">
    <property type="entry name" value="RNA POLYMERASE ECF-TYPE SIGMA FACTO"/>
    <property type="match status" value="1"/>
</dbReference>
<dbReference type="InterPro" id="IPR013325">
    <property type="entry name" value="RNA_pol_sigma_r2"/>
</dbReference>
<dbReference type="CDD" id="cd06171">
    <property type="entry name" value="Sigma70_r4"/>
    <property type="match status" value="1"/>
</dbReference>
<evidence type="ECO:0000313" key="7">
    <source>
        <dbReference type="EMBL" id="SFD04687.1"/>
    </source>
</evidence>
<dbReference type="Pfam" id="PF08281">
    <property type="entry name" value="Sigma70_r4_2"/>
    <property type="match status" value="1"/>
</dbReference>